<evidence type="ECO:0000313" key="2">
    <source>
        <dbReference type="Proteomes" id="UP001328107"/>
    </source>
</evidence>
<proteinExistence type="predicted"/>
<protein>
    <submittedName>
        <fullName evidence="1">Uncharacterized protein</fullName>
    </submittedName>
</protein>
<name>A0AAN5CJC5_9BILA</name>
<evidence type="ECO:0000313" key="1">
    <source>
        <dbReference type="EMBL" id="GMR45431.1"/>
    </source>
</evidence>
<reference evidence="2" key="1">
    <citation type="submission" date="2022-10" db="EMBL/GenBank/DDBJ databases">
        <title>Genome assembly of Pristionchus species.</title>
        <authorList>
            <person name="Yoshida K."/>
            <person name="Sommer R.J."/>
        </authorList>
    </citation>
    <scope>NUCLEOTIDE SEQUENCE [LARGE SCALE GENOMIC DNA]</scope>
    <source>
        <strain evidence="2">RS5460</strain>
    </source>
</reference>
<accession>A0AAN5CJC5</accession>
<comment type="caution">
    <text evidence="1">The sequence shown here is derived from an EMBL/GenBank/DDBJ whole genome shotgun (WGS) entry which is preliminary data.</text>
</comment>
<gene>
    <name evidence="1" type="ORF">PMAYCL1PPCAC_15626</name>
</gene>
<dbReference type="EMBL" id="BTRK01000004">
    <property type="protein sequence ID" value="GMR45431.1"/>
    <property type="molecule type" value="Genomic_DNA"/>
</dbReference>
<dbReference type="Proteomes" id="UP001328107">
    <property type="component" value="Unassembled WGS sequence"/>
</dbReference>
<organism evidence="1 2">
    <name type="scientific">Pristionchus mayeri</name>
    <dbReference type="NCBI Taxonomy" id="1317129"/>
    <lineage>
        <taxon>Eukaryota</taxon>
        <taxon>Metazoa</taxon>
        <taxon>Ecdysozoa</taxon>
        <taxon>Nematoda</taxon>
        <taxon>Chromadorea</taxon>
        <taxon>Rhabditida</taxon>
        <taxon>Rhabditina</taxon>
        <taxon>Diplogasteromorpha</taxon>
        <taxon>Diplogasteroidea</taxon>
        <taxon>Neodiplogasteridae</taxon>
        <taxon>Pristionchus</taxon>
    </lineage>
</organism>
<dbReference type="AlphaFoldDB" id="A0AAN5CJC5"/>
<keyword evidence="2" id="KW-1185">Reference proteome</keyword>
<sequence length="359" mass="40869">MRRLKIGEARRLSSLLFVNVIGLRDLQNYIPGLSSRKYHNAKLRARSSVPIVEPVIRRCRYEPIRIHYFVAFITSAIVSTGLPYGERDVTTSDGSKLSIPNTIRLHSNAEIIRMYKKHMEDIGKKHLIISDSVAYGILKKCSATRRHALLCVDYFLADGADAFEDIDDILDTLQGCALLDADMAKLWTYNVAQSRLYLKTDFRLHLKMESKVIDHCYVHSLSDASDSNFKCQGKDHSHTLRCPRCVIMNSCFNEITSLVNSLNKDMEKSHPYKKTVSEMVVRMKHNIEAITEMKKHLVRAGYTDLERTRIIANLNDGEAFVTMDFCQKFLAMSVSLSGHNRIHPSLGREEQSQSAQSLV</sequence>